<name>A0A554LJU5_9BACT</name>
<organism evidence="2 3">
    <name type="scientific">Candidatus Berkelbacteria bacterium Licking1014_7</name>
    <dbReference type="NCBI Taxonomy" id="2017147"/>
    <lineage>
        <taxon>Bacteria</taxon>
        <taxon>Candidatus Berkelbacteria</taxon>
    </lineage>
</organism>
<proteinExistence type="predicted"/>
<dbReference type="AlphaFoldDB" id="A0A554LJU5"/>
<evidence type="ECO:0000313" key="3">
    <source>
        <dbReference type="Proteomes" id="UP000315689"/>
    </source>
</evidence>
<protein>
    <submittedName>
        <fullName evidence="2">Small-conductance mechanosensitive ion channel</fullName>
    </submittedName>
</protein>
<feature type="transmembrane region" description="Helical" evidence="1">
    <location>
        <begin position="25"/>
        <end position="46"/>
    </location>
</feature>
<dbReference type="Proteomes" id="UP000315689">
    <property type="component" value="Unassembled WGS sequence"/>
</dbReference>
<feature type="transmembrane region" description="Helical" evidence="1">
    <location>
        <begin position="117"/>
        <end position="145"/>
    </location>
</feature>
<comment type="caution">
    <text evidence="2">The sequence shown here is derived from an EMBL/GenBank/DDBJ whole genome shotgun (WGS) entry which is preliminary data.</text>
</comment>
<keyword evidence="1" id="KW-0812">Transmembrane</keyword>
<dbReference type="PANTHER" id="PTHR30221:SF1">
    <property type="entry name" value="SMALL-CONDUCTANCE MECHANOSENSITIVE CHANNEL"/>
    <property type="match status" value="1"/>
</dbReference>
<feature type="transmembrane region" description="Helical" evidence="1">
    <location>
        <begin position="193"/>
        <end position="214"/>
    </location>
</feature>
<reference evidence="2 3" key="1">
    <citation type="submission" date="2017-07" db="EMBL/GenBank/DDBJ databases">
        <title>Mechanisms for carbon and nitrogen cycling indicate functional differentiation within the Candidate Phyla Radiation.</title>
        <authorList>
            <person name="Danczak R.E."/>
            <person name="Johnston M.D."/>
            <person name="Kenah C."/>
            <person name="Slattery M."/>
            <person name="Wrighton K.C."/>
            <person name="Wilkins M.J."/>
        </authorList>
    </citation>
    <scope>NUCLEOTIDE SEQUENCE [LARGE SCALE GENOMIC DNA]</scope>
    <source>
        <strain evidence="2">Licking1014_7</strain>
    </source>
</reference>
<sequence>MNIFEEWTLSIQTALSEILTRLVEFIPNIFGAIIILIVGWIIAALLEWAVENILRAVGLQTIFERAKIEDVVKKTESKKDTSGLVASAVKWVVIIVALMAAADVLRLSQVASFLNDVLGYVPSVVSGAATLVIGAILAHFMARVVRSAVSAAKLNFAELAGSTTKYAILVFTVLAALSQFGIATVFLQTLFTGFVALVAIAGGLSFGLGGQAAAKELLEKVRKETEWHSK</sequence>
<evidence type="ECO:0000313" key="2">
    <source>
        <dbReference type="EMBL" id="TSC93108.1"/>
    </source>
</evidence>
<dbReference type="InterPro" id="IPR045275">
    <property type="entry name" value="MscS_archaea/bacteria_type"/>
</dbReference>
<accession>A0A554LJU5</accession>
<dbReference type="EMBL" id="VMGK01000007">
    <property type="protein sequence ID" value="TSC93108.1"/>
    <property type="molecule type" value="Genomic_DNA"/>
</dbReference>
<evidence type="ECO:0000256" key="1">
    <source>
        <dbReference type="SAM" id="Phobius"/>
    </source>
</evidence>
<dbReference type="GO" id="GO:0008381">
    <property type="term" value="F:mechanosensitive monoatomic ion channel activity"/>
    <property type="evidence" value="ECO:0007669"/>
    <property type="project" value="InterPro"/>
</dbReference>
<dbReference type="Gene3D" id="1.10.287.1260">
    <property type="match status" value="2"/>
</dbReference>
<gene>
    <name evidence="2" type="ORF">CEN89_271</name>
</gene>
<dbReference type="PANTHER" id="PTHR30221">
    <property type="entry name" value="SMALL-CONDUCTANCE MECHANOSENSITIVE CHANNEL"/>
    <property type="match status" value="1"/>
</dbReference>
<dbReference type="Pfam" id="PF05552">
    <property type="entry name" value="MS_channel_1st_1"/>
    <property type="match status" value="2"/>
</dbReference>
<keyword evidence="1" id="KW-1133">Transmembrane helix</keyword>
<keyword evidence="1" id="KW-0472">Membrane</keyword>
<feature type="transmembrane region" description="Helical" evidence="1">
    <location>
        <begin position="83"/>
        <end position="105"/>
    </location>
</feature>
<dbReference type="InterPro" id="IPR008910">
    <property type="entry name" value="MSC_TM_helix"/>
</dbReference>